<sequence length="84" mass="9423">MSKSQTPGKGGKGGKTVKNVLGMQVPADRIPEAEREDADAKKYDPRDFVYPASDHHGHSERIWFRVQPLLDRQLEIVANNKVLP</sequence>
<gene>
    <name evidence="2" type="ORF">LCGC14_2958100</name>
</gene>
<dbReference type="AlphaFoldDB" id="A0A0F8XCY4"/>
<comment type="caution">
    <text evidence="2">The sequence shown here is derived from an EMBL/GenBank/DDBJ whole genome shotgun (WGS) entry which is preliminary data.</text>
</comment>
<protein>
    <submittedName>
        <fullName evidence="2">Uncharacterized protein</fullName>
    </submittedName>
</protein>
<reference evidence="2" key="1">
    <citation type="journal article" date="2015" name="Nature">
        <title>Complex archaea that bridge the gap between prokaryotes and eukaryotes.</title>
        <authorList>
            <person name="Spang A."/>
            <person name="Saw J.H."/>
            <person name="Jorgensen S.L."/>
            <person name="Zaremba-Niedzwiedzka K."/>
            <person name="Martijn J."/>
            <person name="Lind A.E."/>
            <person name="van Eijk R."/>
            <person name="Schleper C."/>
            <person name="Guy L."/>
            <person name="Ettema T.J."/>
        </authorList>
    </citation>
    <scope>NUCLEOTIDE SEQUENCE</scope>
</reference>
<feature type="non-terminal residue" evidence="2">
    <location>
        <position position="84"/>
    </location>
</feature>
<evidence type="ECO:0000256" key="1">
    <source>
        <dbReference type="SAM" id="MobiDB-lite"/>
    </source>
</evidence>
<proteinExistence type="predicted"/>
<evidence type="ECO:0000313" key="2">
    <source>
        <dbReference type="EMBL" id="KKK67032.1"/>
    </source>
</evidence>
<name>A0A0F8XCY4_9ZZZZ</name>
<feature type="region of interest" description="Disordered" evidence="1">
    <location>
        <begin position="1"/>
        <end position="52"/>
    </location>
</feature>
<accession>A0A0F8XCY4</accession>
<organism evidence="2">
    <name type="scientific">marine sediment metagenome</name>
    <dbReference type="NCBI Taxonomy" id="412755"/>
    <lineage>
        <taxon>unclassified sequences</taxon>
        <taxon>metagenomes</taxon>
        <taxon>ecological metagenomes</taxon>
    </lineage>
</organism>
<feature type="compositionally biased region" description="Basic and acidic residues" evidence="1">
    <location>
        <begin position="29"/>
        <end position="52"/>
    </location>
</feature>
<dbReference type="EMBL" id="LAZR01059800">
    <property type="protein sequence ID" value="KKK67032.1"/>
    <property type="molecule type" value="Genomic_DNA"/>
</dbReference>